<organism evidence="2 3">
    <name type="scientific">Actinacidiphila cocklensis</name>
    <dbReference type="NCBI Taxonomy" id="887465"/>
    <lineage>
        <taxon>Bacteria</taxon>
        <taxon>Bacillati</taxon>
        <taxon>Actinomycetota</taxon>
        <taxon>Actinomycetes</taxon>
        <taxon>Kitasatosporales</taxon>
        <taxon>Streptomycetaceae</taxon>
        <taxon>Actinacidiphila</taxon>
    </lineage>
</organism>
<name>A0A9W4E0Q6_9ACTN</name>
<keyword evidence="3" id="KW-1185">Reference proteome</keyword>
<dbReference type="Pfam" id="PF00583">
    <property type="entry name" value="Acetyltransf_1"/>
    <property type="match status" value="1"/>
</dbReference>
<dbReference type="InterPro" id="IPR016181">
    <property type="entry name" value="Acyl_CoA_acyltransferase"/>
</dbReference>
<feature type="domain" description="N-acetyltransferase" evidence="1">
    <location>
        <begin position="30"/>
        <end position="185"/>
    </location>
</feature>
<dbReference type="PROSITE" id="PS51186">
    <property type="entry name" value="GNAT"/>
    <property type="match status" value="1"/>
</dbReference>
<protein>
    <submittedName>
        <fullName evidence="2">Acetyltransferase (GNAT) domain-containing protein</fullName>
    </submittedName>
</protein>
<dbReference type="SUPFAM" id="SSF55729">
    <property type="entry name" value="Acyl-CoA N-acyltransferases (Nat)"/>
    <property type="match status" value="1"/>
</dbReference>
<accession>A0A9W4E0Q6</accession>
<dbReference type="Gene3D" id="3.40.630.30">
    <property type="match status" value="1"/>
</dbReference>
<evidence type="ECO:0000259" key="1">
    <source>
        <dbReference type="PROSITE" id="PS51186"/>
    </source>
</evidence>
<sequence length="190" mass="21234">MSTAVTTWSLELNAPEELRPATLPGDGSGVRIVRAEVPSPDFQRFLYTAVGTDCSWTDRLPWPPERWREVLERPGNELWVAYERGTPAGYIELAGQDEGVVEIGYFGLLPDFRGRGIGAHLLSYGTARAWDLGDRWQTRPATRRVWVHTCSLDGPYALDNYRRRGFTVFDTVTAVPSVRPRRPLGAGSDA</sequence>
<dbReference type="RefSeq" id="WP_251497281.1">
    <property type="nucleotide sequence ID" value="NZ_CAJSLV010000084.1"/>
</dbReference>
<dbReference type="Proteomes" id="UP001152519">
    <property type="component" value="Unassembled WGS sequence"/>
</dbReference>
<dbReference type="InterPro" id="IPR000182">
    <property type="entry name" value="GNAT_dom"/>
</dbReference>
<comment type="caution">
    <text evidence="2">The sequence shown here is derived from an EMBL/GenBank/DDBJ whole genome shotgun (WGS) entry which is preliminary data.</text>
</comment>
<reference evidence="2" key="1">
    <citation type="submission" date="2021-05" db="EMBL/GenBank/DDBJ databases">
        <authorList>
            <person name="Arsene-Ploetze F."/>
        </authorList>
    </citation>
    <scope>NUCLEOTIDE SEQUENCE</scope>
    <source>
        <strain evidence="2">DSM 42138</strain>
    </source>
</reference>
<dbReference type="CDD" id="cd04301">
    <property type="entry name" value="NAT_SF"/>
    <property type="match status" value="1"/>
</dbReference>
<evidence type="ECO:0000313" key="3">
    <source>
        <dbReference type="Proteomes" id="UP001152519"/>
    </source>
</evidence>
<dbReference type="GO" id="GO:0016747">
    <property type="term" value="F:acyltransferase activity, transferring groups other than amino-acyl groups"/>
    <property type="evidence" value="ECO:0007669"/>
    <property type="project" value="InterPro"/>
</dbReference>
<evidence type="ECO:0000313" key="2">
    <source>
        <dbReference type="EMBL" id="CAG6397341.1"/>
    </source>
</evidence>
<dbReference type="EMBL" id="CAJSLV010000084">
    <property type="protein sequence ID" value="CAG6397341.1"/>
    <property type="molecule type" value="Genomic_DNA"/>
</dbReference>
<dbReference type="AlphaFoldDB" id="A0A9W4E0Q6"/>
<gene>
    <name evidence="2" type="ORF">SCOCK_520040</name>
</gene>
<proteinExistence type="predicted"/>